<keyword evidence="3" id="KW-0732">Signal</keyword>
<reference evidence="4" key="1">
    <citation type="journal article" date="2023" name="Science">
        <title>Genome structures resolve the early diversification of teleost fishes.</title>
        <authorList>
            <person name="Parey E."/>
            <person name="Louis A."/>
            <person name="Montfort J."/>
            <person name="Bouchez O."/>
            <person name="Roques C."/>
            <person name="Iampietro C."/>
            <person name="Lluch J."/>
            <person name="Castinel A."/>
            <person name="Donnadieu C."/>
            <person name="Desvignes T."/>
            <person name="Floi Bucao C."/>
            <person name="Jouanno E."/>
            <person name="Wen M."/>
            <person name="Mejri S."/>
            <person name="Dirks R."/>
            <person name="Jansen H."/>
            <person name="Henkel C."/>
            <person name="Chen W.J."/>
            <person name="Zahm M."/>
            <person name="Cabau C."/>
            <person name="Klopp C."/>
            <person name="Thompson A.W."/>
            <person name="Robinson-Rechavi M."/>
            <person name="Braasch I."/>
            <person name="Lecointre G."/>
            <person name="Bobe J."/>
            <person name="Postlethwait J.H."/>
            <person name="Berthelot C."/>
            <person name="Roest Crollius H."/>
            <person name="Guiguen Y."/>
        </authorList>
    </citation>
    <scope>NUCLEOTIDE SEQUENCE</scope>
    <source>
        <strain evidence="4">NC1722</strain>
    </source>
</reference>
<dbReference type="EMBL" id="JAINUG010000015">
    <property type="protein sequence ID" value="KAJ8413689.1"/>
    <property type="molecule type" value="Genomic_DNA"/>
</dbReference>
<dbReference type="Proteomes" id="UP001221898">
    <property type="component" value="Unassembled WGS sequence"/>
</dbReference>
<evidence type="ECO:0000256" key="2">
    <source>
        <dbReference type="SAM" id="Phobius"/>
    </source>
</evidence>
<feature type="region of interest" description="Disordered" evidence="1">
    <location>
        <begin position="133"/>
        <end position="153"/>
    </location>
</feature>
<evidence type="ECO:0000313" key="4">
    <source>
        <dbReference type="EMBL" id="KAJ8413689.1"/>
    </source>
</evidence>
<name>A0AAD7T3C4_9TELE</name>
<feature type="chain" id="PRO_5042164483" evidence="3">
    <location>
        <begin position="19"/>
        <end position="175"/>
    </location>
</feature>
<evidence type="ECO:0000256" key="1">
    <source>
        <dbReference type="SAM" id="MobiDB-lite"/>
    </source>
</evidence>
<keyword evidence="2" id="KW-0812">Transmembrane</keyword>
<protein>
    <submittedName>
        <fullName evidence="4">Uncharacterized protein</fullName>
    </submittedName>
</protein>
<accession>A0AAD7T3C4</accession>
<dbReference type="PANTHER" id="PTHR11861">
    <property type="entry name" value="MELANOCYTE PROTEIN PMEL 17-RELATED"/>
    <property type="match status" value="1"/>
</dbReference>
<comment type="caution">
    <text evidence="4">The sequence shown here is derived from an EMBL/GenBank/DDBJ whole genome shotgun (WGS) entry which is preliminary data.</text>
</comment>
<sequence length="175" mass="19571">MKWVAVLVYFSITLVRQAVYTDDTINLSVSPASCRWVKLYGNIFNLNYTFKSVGKYCLNMTVRNVISTLQTSYDIKVWRDPTSNLLFIVPCATLILSSFALIISSVCRSNRSATRSKVEVANFSFSPEAPKMEMKSRNLGSSPNIYPTSSSQKKGEVRPLLAYSGEAYSTSISQM</sequence>
<keyword evidence="5" id="KW-1185">Reference proteome</keyword>
<keyword evidence="2" id="KW-0472">Membrane</keyword>
<feature type="transmembrane region" description="Helical" evidence="2">
    <location>
        <begin position="85"/>
        <end position="107"/>
    </location>
</feature>
<dbReference type="AlphaFoldDB" id="A0AAD7T3C4"/>
<dbReference type="GO" id="GO:0005886">
    <property type="term" value="C:plasma membrane"/>
    <property type="evidence" value="ECO:0007669"/>
    <property type="project" value="TreeGrafter"/>
</dbReference>
<organism evidence="4 5">
    <name type="scientific">Aldrovandia affinis</name>
    <dbReference type="NCBI Taxonomy" id="143900"/>
    <lineage>
        <taxon>Eukaryota</taxon>
        <taxon>Metazoa</taxon>
        <taxon>Chordata</taxon>
        <taxon>Craniata</taxon>
        <taxon>Vertebrata</taxon>
        <taxon>Euteleostomi</taxon>
        <taxon>Actinopterygii</taxon>
        <taxon>Neopterygii</taxon>
        <taxon>Teleostei</taxon>
        <taxon>Notacanthiformes</taxon>
        <taxon>Halosauridae</taxon>
        <taxon>Aldrovandia</taxon>
    </lineage>
</organism>
<feature type="signal peptide" evidence="3">
    <location>
        <begin position="1"/>
        <end position="18"/>
    </location>
</feature>
<gene>
    <name evidence="4" type="ORF">AAFF_G00081960</name>
</gene>
<proteinExistence type="predicted"/>
<evidence type="ECO:0000256" key="3">
    <source>
        <dbReference type="SAM" id="SignalP"/>
    </source>
</evidence>
<dbReference type="PANTHER" id="PTHR11861:SF10">
    <property type="entry name" value="TRANSMEMBRANE PROTEIN 130"/>
    <property type="match status" value="1"/>
</dbReference>
<evidence type="ECO:0000313" key="5">
    <source>
        <dbReference type="Proteomes" id="UP001221898"/>
    </source>
</evidence>
<feature type="compositionally biased region" description="Polar residues" evidence="1">
    <location>
        <begin position="138"/>
        <end position="152"/>
    </location>
</feature>
<keyword evidence="2" id="KW-1133">Transmembrane helix</keyword>
<dbReference type="InterPro" id="IPR045219">
    <property type="entry name" value="PKAT"/>
</dbReference>